<evidence type="ECO:0000313" key="2">
    <source>
        <dbReference type="EMBL" id="CED57372.1"/>
    </source>
</evidence>
<dbReference type="PATRIC" id="fig|80852.17.peg.3525"/>
<sequence length="116" mass="13262">MLNLMKIVFITNLLAALIVFILSKYVAFFNSTSLMDFLFFIVIIIWGIARLTWDGSSQSRNWAQDPASKKTMKMVSNHDFESDFHEQKRLNYQFGLVMFVSGIPAFLGSILLLVTS</sequence>
<gene>
    <name evidence="2" type="ORF">AWOD_II_0741</name>
</gene>
<keyword evidence="1" id="KW-0812">Transmembrane</keyword>
<organism evidence="2 3">
    <name type="scientific">Aliivibrio wodanis</name>
    <dbReference type="NCBI Taxonomy" id="80852"/>
    <lineage>
        <taxon>Bacteria</taxon>
        <taxon>Pseudomonadati</taxon>
        <taxon>Pseudomonadota</taxon>
        <taxon>Gammaproteobacteria</taxon>
        <taxon>Vibrionales</taxon>
        <taxon>Vibrionaceae</taxon>
        <taxon>Aliivibrio</taxon>
    </lineage>
</organism>
<feature type="transmembrane region" description="Helical" evidence="1">
    <location>
        <begin position="7"/>
        <end position="28"/>
    </location>
</feature>
<keyword evidence="3" id="KW-1185">Reference proteome</keyword>
<dbReference type="EMBL" id="LN554847">
    <property type="protein sequence ID" value="CED57372.1"/>
    <property type="molecule type" value="Genomic_DNA"/>
</dbReference>
<feature type="transmembrane region" description="Helical" evidence="1">
    <location>
        <begin position="34"/>
        <end position="53"/>
    </location>
</feature>
<reference evidence="3" key="1">
    <citation type="submission" date="2014-09" db="EMBL/GenBank/DDBJ databases">
        <authorList>
            <person name="Hjerde E."/>
        </authorList>
    </citation>
    <scope>NUCLEOTIDE SEQUENCE [LARGE SCALE GENOMIC DNA]</scope>
    <source>
        <strain evidence="3">06/09/139</strain>
    </source>
</reference>
<feature type="transmembrane region" description="Helical" evidence="1">
    <location>
        <begin position="94"/>
        <end position="114"/>
    </location>
</feature>
<protein>
    <recommendedName>
        <fullName evidence="4">DUF3899 domain-containing protein</fullName>
    </recommendedName>
</protein>
<accession>A0A090IAC5</accession>
<dbReference type="GeneID" id="28542988"/>
<dbReference type="AlphaFoldDB" id="A0A090IAC5"/>
<evidence type="ECO:0000256" key="1">
    <source>
        <dbReference type="SAM" id="Phobius"/>
    </source>
</evidence>
<dbReference type="RefSeq" id="WP_045103995.1">
    <property type="nucleotide sequence ID" value="NZ_LN554847.1"/>
</dbReference>
<dbReference type="Proteomes" id="UP000032427">
    <property type="component" value="Chromosome 2"/>
</dbReference>
<evidence type="ECO:0008006" key="4">
    <source>
        <dbReference type="Google" id="ProtNLM"/>
    </source>
</evidence>
<name>A0A090IAC5_9GAMM</name>
<keyword evidence="1" id="KW-0472">Membrane</keyword>
<dbReference type="HOGENOM" id="CLU_2094101_0_0_6"/>
<evidence type="ECO:0000313" key="3">
    <source>
        <dbReference type="Proteomes" id="UP000032427"/>
    </source>
</evidence>
<dbReference type="OrthoDB" id="5829999at2"/>
<keyword evidence="1" id="KW-1133">Transmembrane helix</keyword>
<dbReference type="KEGG" id="awd:AWOD_II_0741"/>
<proteinExistence type="predicted"/>